<dbReference type="AlphaFoldDB" id="A0A3N4LMH1"/>
<keyword evidence="1" id="KW-0863">Zinc-finger</keyword>
<gene>
    <name evidence="3" type="ORF">L211DRAFT_899116</name>
</gene>
<evidence type="ECO:0000313" key="4">
    <source>
        <dbReference type="Proteomes" id="UP000267821"/>
    </source>
</evidence>
<dbReference type="Pfam" id="PF26082">
    <property type="entry name" value="zf-C2H2_AcuF"/>
    <property type="match status" value="1"/>
</dbReference>
<dbReference type="SMART" id="SM00355">
    <property type="entry name" value="ZnF_C2H2"/>
    <property type="match status" value="3"/>
</dbReference>
<proteinExistence type="predicted"/>
<accession>A0A3N4LMH1</accession>
<evidence type="ECO:0000256" key="1">
    <source>
        <dbReference type="PROSITE-ProRule" id="PRU00042"/>
    </source>
</evidence>
<evidence type="ECO:0000313" key="3">
    <source>
        <dbReference type="EMBL" id="RPB19135.1"/>
    </source>
</evidence>
<keyword evidence="4" id="KW-1185">Reference proteome</keyword>
<dbReference type="GO" id="GO:0008270">
    <property type="term" value="F:zinc ion binding"/>
    <property type="evidence" value="ECO:0007669"/>
    <property type="project" value="UniProtKB-KW"/>
</dbReference>
<feature type="domain" description="C2H2-type" evidence="2">
    <location>
        <begin position="244"/>
        <end position="267"/>
    </location>
</feature>
<evidence type="ECO:0000259" key="2">
    <source>
        <dbReference type="PROSITE" id="PS50157"/>
    </source>
</evidence>
<dbReference type="PANTHER" id="PTHR35391:SF7">
    <property type="entry name" value="C2H2-TYPE DOMAIN-CONTAINING PROTEIN"/>
    <property type="match status" value="1"/>
</dbReference>
<dbReference type="InterPro" id="IPR013087">
    <property type="entry name" value="Znf_C2H2_type"/>
</dbReference>
<reference evidence="3 4" key="1">
    <citation type="journal article" date="2018" name="Nat. Ecol. Evol.">
        <title>Pezizomycetes genomes reveal the molecular basis of ectomycorrhizal truffle lifestyle.</title>
        <authorList>
            <person name="Murat C."/>
            <person name="Payen T."/>
            <person name="Noel B."/>
            <person name="Kuo A."/>
            <person name="Morin E."/>
            <person name="Chen J."/>
            <person name="Kohler A."/>
            <person name="Krizsan K."/>
            <person name="Balestrini R."/>
            <person name="Da Silva C."/>
            <person name="Montanini B."/>
            <person name="Hainaut M."/>
            <person name="Levati E."/>
            <person name="Barry K.W."/>
            <person name="Belfiori B."/>
            <person name="Cichocki N."/>
            <person name="Clum A."/>
            <person name="Dockter R.B."/>
            <person name="Fauchery L."/>
            <person name="Guy J."/>
            <person name="Iotti M."/>
            <person name="Le Tacon F."/>
            <person name="Lindquist E.A."/>
            <person name="Lipzen A."/>
            <person name="Malagnac F."/>
            <person name="Mello A."/>
            <person name="Molinier V."/>
            <person name="Miyauchi S."/>
            <person name="Poulain J."/>
            <person name="Riccioni C."/>
            <person name="Rubini A."/>
            <person name="Sitrit Y."/>
            <person name="Splivallo R."/>
            <person name="Traeger S."/>
            <person name="Wang M."/>
            <person name="Zifcakova L."/>
            <person name="Wipf D."/>
            <person name="Zambonelli A."/>
            <person name="Paolocci F."/>
            <person name="Nowrousian M."/>
            <person name="Ottonello S."/>
            <person name="Baldrian P."/>
            <person name="Spatafora J.W."/>
            <person name="Henrissat B."/>
            <person name="Nagy L.G."/>
            <person name="Aury J.M."/>
            <person name="Wincker P."/>
            <person name="Grigoriev I.V."/>
            <person name="Bonfante P."/>
            <person name="Martin F.M."/>
        </authorList>
    </citation>
    <scope>NUCLEOTIDE SEQUENCE [LARGE SCALE GENOMIC DNA]</scope>
    <source>
        <strain evidence="3 4">ATCC MYA-4762</strain>
    </source>
</reference>
<dbReference type="PANTHER" id="PTHR35391">
    <property type="entry name" value="C2H2-TYPE DOMAIN-CONTAINING PROTEIN-RELATED"/>
    <property type="match status" value="1"/>
</dbReference>
<dbReference type="PROSITE" id="PS00028">
    <property type="entry name" value="ZINC_FINGER_C2H2_1"/>
    <property type="match status" value="1"/>
</dbReference>
<protein>
    <recommendedName>
        <fullName evidence="2">C2H2-type domain-containing protein</fullName>
    </recommendedName>
</protein>
<dbReference type="STRING" id="1051890.A0A3N4LMH1"/>
<dbReference type="Proteomes" id="UP000267821">
    <property type="component" value="Unassembled WGS sequence"/>
</dbReference>
<sequence>MRQPVPQDRLRKYAEIDLSHYEFFDTQHVLEKFPTADPLLIKRLGYANTQRRQYFKYRLLHHETISSGLQGIEKSKLAGLDDEGQRQDAGIVITAAKTSATNQNAGTIITAAKTSTTISIVPKSAVVPALDTIETESDGGQTATSFGTIIETENSNVKLLKVPDPPASDRVFSGDAFQCPYCHSLIIVHSSRAWRGTNSSLRRHVFRDLRPYICTFESCTKSNRLFETRHGWYDHEVRHHRREWYCAECTVAFSTSSKFTRHLKKFHPALLVAEQDVSTLVANCERALSTSQQCPLCTTQSEHTPHRLRSHLGQHMQQLALFTLPRLEIEDNEGRDVGLGILFKGP</sequence>
<dbReference type="OrthoDB" id="6133115at2759"/>
<dbReference type="EMBL" id="ML121597">
    <property type="protein sequence ID" value="RPB19135.1"/>
    <property type="molecule type" value="Genomic_DNA"/>
</dbReference>
<name>A0A3N4LMH1_9PEZI</name>
<dbReference type="Gene3D" id="3.30.160.60">
    <property type="entry name" value="Classic Zinc Finger"/>
    <property type="match status" value="1"/>
</dbReference>
<keyword evidence="1" id="KW-0479">Metal-binding</keyword>
<keyword evidence="1" id="KW-0862">Zinc</keyword>
<dbReference type="InterPro" id="IPR058925">
    <property type="entry name" value="zf-C2H2_AcuF"/>
</dbReference>
<dbReference type="PROSITE" id="PS50157">
    <property type="entry name" value="ZINC_FINGER_C2H2_2"/>
    <property type="match status" value="1"/>
</dbReference>
<dbReference type="InParanoid" id="A0A3N4LMH1"/>
<organism evidence="3 4">
    <name type="scientific">Terfezia boudieri ATCC MYA-4762</name>
    <dbReference type="NCBI Taxonomy" id="1051890"/>
    <lineage>
        <taxon>Eukaryota</taxon>
        <taxon>Fungi</taxon>
        <taxon>Dikarya</taxon>
        <taxon>Ascomycota</taxon>
        <taxon>Pezizomycotina</taxon>
        <taxon>Pezizomycetes</taxon>
        <taxon>Pezizales</taxon>
        <taxon>Pezizaceae</taxon>
        <taxon>Terfezia</taxon>
    </lineage>
</organism>